<evidence type="ECO:0000313" key="4">
    <source>
        <dbReference type="Proteomes" id="UP000001935"/>
    </source>
</evidence>
<dbReference type="Pfam" id="PF09722">
    <property type="entry name" value="Xre_MbcA_ParS_C"/>
    <property type="match status" value="1"/>
</dbReference>
<evidence type="ECO:0000259" key="1">
    <source>
        <dbReference type="Pfam" id="PF09722"/>
    </source>
</evidence>
<organism evidence="3 4">
    <name type="scientific">Anaeromyxobacter dehalogenans (strain 2CP-C)</name>
    <dbReference type="NCBI Taxonomy" id="290397"/>
    <lineage>
        <taxon>Bacteria</taxon>
        <taxon>Pseudomonadati</taxon>
        <taxon>Myxococcota</taxon>
        <taxon>Myxococcia</taxon>
        <taxon>Myxococcales</taxon>
        <taxon>Cystobacterineae</taxon>
        <taxon>Anaeromyxobacteraceae</taxon>
        <taxon>Anaeromyxobacter</taxon>
    </lineage>
</organism>
<reference evidence="3 4" key="1">
    <citation type="submission" date="2006-01" db="EMBL/GenBank/DDBJ databases">
        <title>Complete sequence of Anaeromyxobacter dehalogenans 2CP-C.</title>
        <authorList>
            <consortium name="US DOE Joint Genome Institute"/>
            <person name="Copeland A."/>
            <person name="Lucas S."/>
            <person name="Lapidus A."/>
            <person name="Barry K."/>
            <person name="Detter J.C."/>
            <person name="Glavina T."/>
            <person name="Hammon N."/>
            <person name="Israni S."/>
            <person name="Pitluck S."/>
            <person name="Brettin T."/>
            <person name="Bruce D."/>
            <person name="Han C."/>
            <person name="Tapia R."/>
            <person name="Gilna P."/>
            <person name="Kiss H."/>
            <person name="Schmutz J."/>
            <person name="Larimer F."/>
            <person name="Land M."/>
            <person name="Kyrpides N."/>
            <person name="Anderson I."/>
            <person name="Sanford R.A."/>
            <person name="Ritalahti K.M."/>
            <person name="Thomas H.S."/>
            <person name="Kirby J.R."/>
            <person name="Zhulin I.B."/>
            <person name="Loeffler F.E."/>
            <person name="Richardson P."/>
        </authorList>
    </citation>
    <scope>NUCLEOTIDE SEQUENCE [LARGE SCALE GENOMIC DNA]</scope>
    <source>
        <strain evidence="3 4">2CP-C</strain>
    </source>
</reference>
<feature type="domain" description="Antitoxin Xre/MbcA/ParS-like toxin-binding" evidence="1">
    <location>
        <begin position="123"/>
        <end position="171"/>
    </location>
</feature>
<dbReference type="Proteomes" id="UP000001935">
    <property type="component" value="Chromosome"/>
</dbReference>
<dbReference type="InterPro" id="IPR011979">
    <property type="entry name" value="Antitox_Xre"/>
</dbReference>
<name>Q2IIP7_ANADE</name>
<dbReference type="Pfam" id="PF20432">
    <property type="entry name" value="Xre-like-HTH"/>
    <property type="match status" value="1"/>
</dbReference>
<evidence type="ECO:0000259" key="2">
    <source>
        <dbReference type="Pfam" id="PF20432"/>
    </source>
</evidence>
<dbReference type="AlphaFoldDB" id="Q2IIP7"/>
<dbReference type="STRING" id="290397.Adeh_1750"/>
<dbReference type="NCBIfam" id="TIGR02293">
    <property type="entry name" value="TAS_TIGR02293"/>
    <property type="match status" value="1"/>
</dbReference>
<accession>Q2IIP7</accession>
<sequence>MAHYDRHMAGTTEAKAIAILGGRALLKARTAPVRAKRGGRPGKASQAPRLAPGDLRWTGLIRAGLPARSTQTLASSLDMSVKDLAESLRLPVRTVHRRLEKGEPLTPEESERAVRAARVLAKAEDLLGEEHGRGWVRASCRALGGEIPITLLDTADGFTAVMDELGRLEHGVLS</sequence>
<dbReference type="InterPro" id="IPR024467">
    <property type="entry name" value="Xre/MbcA/ParS-like_toxin-bd"/>
</dbReference>
<proteinExistence type="predicted"/>
<dbReference type="EMBL" id="CP000251">
    <property type="protein sequence ID" value="ABC81523.1"/>
    <property type="molecule type" value="Genomic_DNA"/>
</dbReference>
<dbReference type="eggNOG" id="COG5642">
    <property type="taxonomic scope" value="Bacteria"/>
</dbReference>
<protein>
    <submittedName>
        <fullName evidence="3">Uncharacterized protein</fullName>
    </submittedName>
</protein>
<dbReference type="HOGENOM" id="CLU_1522122_0_0_7"/>
<dbReference type="InterPro" id="IPR046847">
    <property type="entry name" value="Xre-like_HTH"/>
</dbReference>
<feature type="domain" description="Antitoxin Xre-like helix-turn-helix" evidence="2">
    <location>
        <begin position="59"/>
        <end position="118"/>
    </location>
</feature>
<dbReference type="GO" id="GO:0003677">
    <property type="term" value="F:DNA binding"/>
    <property type="evidence" value="ECO:0007669"/>
    <property type="project" value="InterPro"/>
</dbReference>
<gene>
    <name evidence="3" type="ordered locus">Adeh_1750</name>
</gene>
<dbReference type="KEGG" id="ade:Adeh_1750"/>
<evidence type="ECO:0000313" key="3">
    <source>
        <dbReference type="EMBL" id="ABC81523.1"/>
    </source>
</evidence>